<feature type="region of interest" description="Disordered" evidence="1">
    <location>
        <begin position="674"/>
        <end position="703"/>
    </location>
</feature>
<reference evidence="2" key="3">
    <citation type="submission" date="2025-08" db="UniProtKB">
        <authorList>
            <consortium name="Ensembl"/>
        </authorList>
    </citation>
    <scope>IDENTIFICATION</scope>
</reference>
<feature type="compositionally biased region" description="Polar residues" evidence="1">
    <location>
        <begin position="682"/>
        <end position="703"/>
    </location>
</feature>
<evidence type="ECO:0000256" key="1">
    <source>
        <dbReference type="SAM" id="MobiDB-lite"/>
    </source>
</evidence>
<feature type="compositionally biased region" description="Polar residues" evidence="1">
    <location>
        <begin position="1597"/>
        <end position="1617"/>
    </location>
</feature>
<feature type="region of interest" description="Disordered" evidence="1">
    <location>
        <begin position="1563"/>
        <end position="1624"/>
    </location>
</feature>
<dbReference type="STRING" id="7994.ENSAMXP00000032059"/>
<feature type="compositionally biased region" description="Pro residues" evidence="1">
    <location>
        <begin position="940"/>
        <end position="965"/>
    </location>
</feature>
<feature type="compositionally biased region" description="Polar residues" evidence="1">
    <location>
        <begin position="521"/>
        <end position="533"/>
    </location>
</feature>
<feature type="compositionally biased region" description="Pro residues" evidence="1">
    <location>
        <begin position="742"/>
        <end position="755"/>
    </location>
</feature>
<reference evidence="2" key="4">
    <citation type="submission" date="2025-09" db="UniProtKB">
        <authorList>
            <consortium name="Ensembl"/>
        </authorList>
    </citation>
    <scope>IDENTIFICATION</scope>
</reference>
<name>A0A3B1ISC5_ASTMX</name>
<feature type="region of interest" description="Disordered" evidence="1">
    <location>
        <begin position="152"/>
        <end position="212"/>
    </location>
</feature>
<reference evidence="3" key="2">
    <citation type="journal article" date="2014" name="Nat. Commun.">
        <title>The cavefish genome reveals candidate genes for eye loss.</title>
        <authorList>
            <person name="McGaugh S.E."/>
            <person name="Gross J.B."/>
            <person name="Aken B."/>
            <person name="Blin M."/>
            <person name="Borowsky R."/>
            <person name="Chalopin D."/>
            <person name="Hinaux H."/>
            <person name="Jeffery W.R."/>
            <person name="Keene A."/>
            <person name="Ma L."/>
            <person name="Minx P."/>
            <person name="Murphy D."/>
            <person name="O'Quin K.E."/>
            <person name="Retaux S."/>
            <person name="Rohner N."/>
            <person name="Searle S.M."/>
            <person name="Stahl B.A."/>
            <person name="Tabin C."/>
            <person name="Volff J.N."/>
            <person name="Yoshizawa M."/>
            <person name="Warren W.C."/>
        </authorList>
    </citation>
    <scope>NUCLEOTIDE SEQUENCE [LARGE SCALE GENOMIC DNA]</scope>
    <source>
        <strain evidence="3">female</strain>
    </source>
</reference>
<sequence length="1624" mass="171947">MSSSRESVGDLIPQDLLEVFSKEHQGRKGKRNRRRGSISRAFSWLKGRRKKTLRANKEMHIDLLAPGTPVPIPLLTHNTATESDGPARPQHVQTNVFSEDSRPKHIEDLHTEAQQGLKQLQHDENKNGVDYQDDQSVASSMTVRTDDDVSFSELGVSESESTAADTISTRSTISYQSSRSGITRQASTFRPLTQDRKEGKSKSKARHRSTVPGIPRHVQRELGLDRAAWTASQFTDAQLTNGGVIISTVIPTLDSISMSSEQGAQMWLRNTENLQAVKKDGPQLPPVAGHKDDLSLIKHLLPQSVDPQRPNSLAVPWMTTSGSQPPSPVMYVSPQATYLSKIIPDAILPPSVDVVELSRNRSRSSVRMVSKSSLASASPASTRASSRASSRMSSRAPSRLSSRAASRASSRYTGPLSDCSGWSRSGSSETLVSDSSTISSSSTPHVASRSSQEEDTDECPKESIKHQNAQNAKILSKPAKVNGESTTSFNRNLSVTKKSKKPPPPPSRSYSLHKHLRANPYSGTPTVPSNSSVHPDRTDGHREMLAELERRKNLQISAAKTLHLHTNGGSHIPKDSPAALKSAIANGVSSPAVIALIRLFEIPSPPGVLAPPPPPPETWAHNQRTFELLCGPGPVNFERWAQKKGLKIEPPVKKAPVKIPDIVSAPTVAGSTEINNKVVPTGSPSTNRAKENSLSPSKKGLTQSHVATASDMPTTKEPVDAHPPHGKDLSVSRLTKIYPSSSPSPPPDHLPPLPPVNTVQPATEDVSASKVQSKTTFDEIICPPPHPLFPPPPPPINVAPLRPSVGQEETDFPPPPPPFSPKTLQNMPSLSQNTQPPPTEGAEPSSTQKIPPLPPPAPPQASFQAPPPPSQAPPPPPQAPPPPPQATPLPPKAPPQAPTYTLQAPPPPPQASFQAPPPPPQATPLPPKAPPQAPTYTLQAPPPPPQAPPPPPQATPLPPKAPPQAPTYTLQAPPPPPQAPPPPPQATPPPPTAPPQAPPPPPQAPPPPPQATPPPPKAPPQAPTPPPQPTPSPPQATPPPPKAPPQAPTPPPQPTPSPPQAPPPHPQLTPPPPKAPPQAPTPPPQAPPPPPQATPPPPKAPPQAPTPPPQPTPSPPQAPPPHPQLTPPPPKAPPQAPTPPQAPPPPPQATAPPPKAPPQAPTPPPQATPPPSNAPPQTAPPPPKAPPQAPIPALQEVSSTHAQKPQQVNVPPPPPLPTDLKKEVKAFTTGKQEKLHPPKTTNSVVTKEETTTPMVTQSLLQMVRLRSTKSNLSQTETPPGLNKPKQQNAAVNNEPPQKPIRRSLIMTAPPPELASLSNENPKDSTQPSNIIPENQGTSPAKPKAEPKIESKNTVQDAAPVPLEPADTVKPNVETSPTDQKAAEAITQEPSTKEEPGSKPVHEIQTTASEPSTELTTAKSKELPVTNGVKISVDQNETPKEPSKTEDKPSSTLTKLEITKTATPVVSPKVSPTRKQPPASLPASSMRLQEAIRLKTAAMSSKDSQAKRFSLHSPPPSAGYSSALPSPSSTANFIFSKSTKKVVLETPSSPEAQAGLRKTLVSELASVSQTNKSSDSQNRTAKVPPPTAKKPSMRGENTAHNPTQTDANAETESVQTAGQKALPEN</sequence>
<dbReference type="Bgee" id="ENSAMXG00000043982">
    <property type="expression patterns" value="Expressed in zone of skin and 12 other cell types or tissues"/>
</dbReference>
<feature type="compositionally biased region" description="Polar residues" evidence="1">
    <location>
        <begin position="134"/>
        <end position="143"/>
    </location>
</feature>
<dbReference type="PANTHER" id="PTHR23039:SF6">
    <property type="entry name" value="SIMILAR TO MKIAA1522 PROTEIN"/>
    <property type="match status" value="1"/>
</dbReference>
<organism evidence="2 3">
    <name type="scientific">Astyanax mexicanus</name>
    <name type="common">Blind cave fish</name>
    <name type="synonym">Astyanax fasciatus mexicanus</name>
    <dbReference type="NCBI Taxonomy" id="7994"/>
    <lineage>
        <taxon>Eukaryota</taxon>
        <taxon>Metazoa</taxon>
        <taxon>Chordata</taxon>
        <taxon>Craniata</taxon>
        <taxon>Vertebrata</taxon>
        <taxon>Euteleostomi</taxon>
        <taxon>Actinopterygii</taxon>
        <taxon>Neopterygii</taxon>
        <taxon>Teleostei</taxon>
        <taxon>Ostariophysi</taxon>
        <taxon>Characiformes</taxon>
        <taxon>Characoidei</taxon>
        <taxon>Acestrorhamphidae</taxon>
        <taxon>Acestrorhamphinae</taxon>
        <taxon>Astyanax</taxon>
    </lineage>
</organism>
<feature type="compositionally biased region" description="Basic and acidic residues" evidence="1">
    <location>
        <begin position="1219"/>
        <end position="1236"/>
    </location>
</feature>
<feature type="compositionally biased region" description="Polar residues" evidence="1">
    <location>
        <begin position="1239"/>
        <end position="1260"/>
    </location>
</feature>
<feature type="compositionally biased region" description="Pro residues" evidence="1">
    <location>
        <begin position="782"/>
        <end position="797"/>
    </location>
</feature>
<feature type="compositionally biased region" description="Basic and acidic residues" evidence="1">
    <location>
        <begin position="1390"/>
        <end position="1401"/>
    </location>
</feature>
<feature type="compositionally biased region" description="Basic and acidic residues" evidence="1">
    <location>
        <begin position="1436"/>
        <end position="1448"/>
    </location>
</feature>
<dbReference type="Proteomes" id="UP000018467">
    <property type="component" value="Unassembled WGS sequence"/>
</dbReference>
<keyword evidence="3" id="KW-1185">Reference proteome</keyword>
<feature type="compositionally biased region" description="Polar residues" evidence="1">
    <location>
        <begin position="1315"/>
        <end position="1338"/>
    </location>
</feature>
<dbReference type="GeneTree" id="ENSGT01130000278450"/>
<feature type="compositionally biased region" description="Polar residues" evidence="1">
    <location>
        <begin position="1518"/>
        <end position="1530"/>
    </location>
</feature>
<feature type="compositionally biased region" description="Pro residues" evidence="1">
    <location>
        <begin position="851"/>
        <end position="897"/>
    </location>
</feature>
<feature type="compositionally biased region" description="Polar residues" evidence="1">
    <location>
        <begin position="1284"/>
        <end position="1295"/>
    </location>
</feature>
<protein>
    <submittedName>
        <fullName evidence="2">Uncharacterized protein</fullName>
    </submittedName>
</protein>
<dbReference type="GO" id="GO:0030154">
    <property type="term" value="P:cell differentiation"/>
    <property type="evidence" value="ECO:0007669"/>
    <property type="project" value="TreeGrafter"/>
</dbReference>
<feature type="compositionally biased region" description="Basic residues" evidence="1">
    <location>
        <begin position="27"/>
        <end position="37"/>
    </location>
</feature>
<feature type="compositionally biased region" description="Polar residues" evidence="1">
    <location>
        <begin position="822"/>
        <end position="834"/>
    </location>
</feature>
<feature type="compositionally biased region" description="Polar residues" evidence="1">
    <location>
        <begin position="1449"/>
        <end position="1463"/>
    </location>
</feature>
<feature type="compositionally biased region" description="Polar residues" evidence="1">
    <location>
        <begin position="1564"/>
        <end position="1578"/>
    </location>
</feature>
<dbReference type="Ensembl" id="ENSAMXT00000036646.1">
    <property type="protein sequence ID" value="ENSAMXP00000032059.1"/>
    <property type="gene ID" value="ENSAMXG00000043982.1"/>
</dbReference>
<feature type="compositionally biased region" description="Low complexity" evidence="1">
    <location>
        <begin position="363"/>
        <end position="443"/>
    </location>
</feature>
<feature type="compositionally biased region" description="Polar residues" evidence="1">
    <location>
        <begin position="1268"/>
        <end position="1277"/>
    </location>
</feature>
<reference evidence="3" key="1">
    <citation type="submission" date="2013-03" db="EMBL/GenBank/DDBJ databases">
        <authorList>
            <person name="Jeffery W."/>
            <person name="Warren W."/>
            <person name="Wilson R.K."/>
        </authorList>
    </citation>
    <scope>NUCLEOTIDE SEQUENCE</scope>
    <source>
        <strain evidence="3">female</strain>
    </source>
</reference>
<feature type="region of interest" description="Disordered" evidence="1">
    <location>
        <begin position="126"/>
        <end position="145"/>
    </location>
</feature>
<feature type="compositionally biased region" description="Polar residues" evidence="1">
    <location>
        <begin position="158"/>
        <end position="191"/>
    </location>
</feature>
<feature type="region of interest" description="Disordered" evidence="1">
    <location>
        <begin position="19"/>
        <end position="39"/>
    </location>
</feature>
<evidence type="ECO:0000313" key="2">
    <source>
        <dbReference type="Ensembl" id="ENSAMXP00000032059.1"/>
    </source>
</evidence>
<feature type="region of interest" description="Disordered" evidence="1">
    <location>
        <begin position="359"/>
        <end position="538"/>
    </location>
</feature>
<proteinExistence type="predicted"/>
<dbReference type="PANTHER" id="PTHR23039">
    <property type="entry name" value="NANCE-HORAN SYNDROME PROTEIN"/>
    <property type="match status" value="1"/>
</dbReference>
<evidence type="ECO:0000313" key="3">
    <source>
        <dbReference type="Proteomes" id="UP000018467"/>
    </source>
</evidence>
<feature type="compositionally biased region" description="Polar residues" evidence="1">
    <location>
        <begin position="483"/>
        <end position="496"/>
    </location>
</feature>
<dbReference type="InParanoid" id="A0A3B1ISC5"/>
<feature type="compositionally biased region" description="Pro residues" evidence="1">
    <location>
        <begin position="972"/>
        <end position="1190"/>
    </location>
</feature>
<feature type="region of interest" description="Disordered" evidence="1">
    <location>
        <begin position="736"/>
        <end position="1530"/>
    </location>
</feature>
<feature type="compositionally biased region" description="Polar residues" evidence="1">
    <location>
        <begin position="1403"/>
        <end position="1417"/>
    </location>
</feature>
<feature type="compositionally biased region" description="Pro residues" evidence="1">
    <location>
        <begin position="904"/>
        <end position="933"/>
    </location>
</feature>
<accession>A0A3B1ISC5</accession>